<dbReference type="Proteomes" id="UP001319883">
    <property type="component" value="Unassembled WGS sequence"/>
</dbReference>
<gene>
    <name evidence="2" type="ORF">KGQ91_10575</name>
</gene>
<comment type="caution">
    <text evidence="2">The sequence shown here is derived from an EMBL/GenBank/DDBJ whole genome shotgun (WGS) entry which is preliminary data.</text>
</comment>
<protein>
    <submittedName>
        <fullName evidence="2">STAS domain-containing protein</fullName>
    </submittedName>
</protein>
<dbReference type="InterPro" id="IPR036513">
    <property type="entry name" value="STAS_dom_sf"/>
</dbReference>
<dbReference type="EMBL" id="JAGXFD010000001">
    <property type="protein sequence ID" value="MBZ9568116.1"/>
    <property type="molecule type" value="Genomic_DNA"/>
</dbReference>
<evidence type="ECO:0000313" key="2">
    <source>
        <dbReference type="EMBL" id="MBZ9568116.1"/>
    </source>
</evidence>
<organism evidence="2 3">
    <name type="scientific">Modicisalibacter tunisiensis</name>
    <dbReference type="NCBI Taxonomy" id="390637"/>
    <lineage>
        <taxon>Bacteria</taxon>
        <taxon>Pseudomonadati</taxon>
        <taxon>Pseudomonadota</taxon>
        <taxon>Gammaproteobacteria</taxon>
        <taxon>Oceanospirillales</taxon>
        <taxon>Halomonadaceae</taxon>
        <taxon>Modicisalibacter</taxon>
    </lineage>
</organism>
<dbReference type="Gene3D" id="3.30.750.24">
    <property type="entry name" value="STAS domain"/>
    <property type="match status" value="1"/>
</dbReference>
<sequence>MTLLLEQAGARLEVRDMTLLASGEADFDVATALAAQGREWLDAQAAGARVRFDLTGVNRASSAALSVMLEWLRCARRGQLEVAGVCLSAPLARLTAMAGLEPLLPRLETAE</sequence>
<feature type="domain" description="MlaB-like STAS" evidence="1">
    <location>
        <begin position="22"/>
        <end position="100"/>
    </location>
</feature>
<evidence type="ECO:0000313" key="3">
    <source>
        <dbReference type="Proteomes" id="UP001319883"/>
    </source>
</evidence>
<dbReference type="SUPFAM" id="SSF52091">
    <property type="entry name" value="SpoIIaa-like"/>
    <property type="match status" value="1"/>
</dbReference>
<dbReference type="Pfam" id="PF13466">
    <property type="entry name" value="STAS_2"/>
    <property type="match status" value="1"/>
</dbReference>
<dbReference type="CDD" id="cd07043">
    <property type="entry name" value="STAS_anti-anti-sigma_factors"/>
    <property type="match status" value="1"/>
</dbReference>
<proteinExistence type="predicted"/>
<dbReference type="RefSeq" id="WP_224420966.1">
    <property type="nucleotide sequence ID" value="NZ_JAGXFD010000001.1"/>
</dbReference>
<dbReference type="InterPro" id="IPR058548">
    <property type="entry name" value="MlaB-like_STAS"/>
</dbReference>
<reference evidence="2 3" key="1">
    <citation type="submission" date="2021-05" db="EMBL/GenBank/DDBJ databases">
        <title>Petroleum and Energy Research Collection (APPE): ex situ preservation of microbial diversity associated with the oil industry and exploitation of its biotechnological potential.</title>
        <authorList>
            <person name="Paixao C.T.M."/>
            <person name="Gomes M.B."/>
            <person name="Oliveira V.M."/>
        </authorList>
    </citation>
    <scope>NUCLEOTIDE SEQUENCE [LARGE SCALE GENOMIC DNA]</scope>
    <source>
        <strain evidence="2 3">LIT2</strain>
    </source>
</reference>
<keyword evidence="3" id="KW-1185">Reference proteome</keyword>
<accession>A0ABS7X1Y8</accession>
<name>A0ABS7X1Y8_9GAMM</name>
<evidence type="ECO:0000259" key="1">
    <source>
        <dbReference type="Pfam" id="PF13466"/>
    </source>
</evidence>